<proteinExistence type="inferred from homology"/>
<name>A0A093RXI6_9GAMM</name>
<dbReference type="Proteomes" id="UP000032874">
    <property type="component" value="Unassembled WGS sequence"/>
</dbReference>
<comment type="similarity">
    <text evidence="1">Belongs to the UPF0319 family.</text>
</comment>
<protein>
    <recommendedName>
        <fullName evidence="6">DUF2057 domain-containing protein</fullName>
    </recommendedName>
</protein>
<sequence length="174" mass="18945">MKFGFITACLFIAGLSTSAIAATTLKLDQKINLLMVDGQRMSGSLLKGADSLELGSGQHQILFKVVDTVDAQTGAPTTYFPSTFIATFNTEKVISVSFKLPPLQTLKDRKNFTDLPQYQFLDEKNQVIPARTDALVIADNELLDIERKMSEYNASAKGASVAGFASVLNESVTW</sequence>
<dbReference type="EMBL" id="JQHM01000001">
    <property type="protein sequence ID" value="KFX07912.1"/>
    <property type="molecule type" value="Genomic_DNA"/>
</dbReference>
<reference evidence="4 5" key="1">
    <citation type="submission" date="2014-08" db="EMBL/GenBank/DDBJ databases">
        <title>Genome sequences of NCPPB Pectobacterium isolates.</title>
        <authorList>
            <person name="Glover R.H."/>
            <person name="Sapp M."/>
            <person name="Elphinstone J."/>
        </authorList>
    </citation>
    <scope>NUCLEOTIDE SEQUENCE [LARGE SCALE GENOMIC DNA]</scope>
    <source>
        <strain evidence="4 5">NCPPB 2795</strain>
    </source>
</reference>
<dbReference type="PANTHER" id="PTHR38108">
    <property type="entry name" value="UPF0319 PROTEIN YCCT"/>
    <property type="match status" value="1"/>
</dbReference>
<gene>
    <name evidence="4" type="ORF">KP22_07405</name>
</gene>
<keyword evidence="2 3" id="KW-0732">Signal</keyword>
<dbReference type="AlphaFoldDB" id="A0A093RXI6"/>
<evidence type="ECO:0000256" key="1">
    <source>
        <dbReference type="ARBA" id="ARBA00008490"/>
    </source>
</evidence>
<dbReference type="PANTHER" id="PTHR38108:SF1">
    <property type="entry name" value="UPF0319 PROTEIN YCCT"/>
    <property type="match status" value="1"/>
</dbReference>
<dbReference type="RefSeq" id="WP_039323294.1">
    <property type="nucleotide sequence ID" value="NZ_JAODTE010000023.1"/>
</dbReference>
<comment type="caution">
    <text evidence="4">The sequence shown here is derived from an EMBL/GenBank/DDBJ whole genome shotgun (WGS) entry which is preliminary data.</text>
</comment>
<dbReference type="InterPro" id="IPR018635">
    <property type="entry name" value="UPF0319"/>
</dbReference>
<organism evidence="4 5">
    <name type="scientific">Pectobacterium betavasculorum</name>
    <dbReference type="NCBI Taxonomy" id="55207"/>
    <lineage>
        <taxon>Bacteria</taxon>
        <taxon>Pseudomonadati</taxon>
        <taxon>Pseudomonadota</taxon>
        <taxon>Gammaproteobacteria</taxon>
        <taxon>Enterobacterales</taxon>
        <taxon>Pectobacteriaceae</taxon>
        <taxon>Pectobacterium</taxon>
    </lineage>
</organism>
<feature type="signal peptide" evidence="3">
    <location>
        <begin position="1"/>
        <end position="21"/>
    </location>
</feature>
<dbReference type="eggNOG" id="COG3110">
    <property type="taxonomic scope" value="Bacteria"/>
</dbReference>
<dbReference type="Pfam" id="PF09829">
    <property type="entry name" value="DUF2057"/>
    <property type="match status" value="1"/>
</dbReference>
<feature type="chain" id="PRO_5001887226" description="DUF2057 domain-containing protein" evidence="3">
    <location>
        <begin position="22"/>
        <end position="174"/>
    </location>
</feature>
<evidence type="ECO:0000256" key="2">
    <source>
        <dbReference type="ARBA" id="ARBA00022729"/>
    </source>
</evidence>
<evidence type="ECO:0008006" key="6">
    <source>
        <dbReference type="Google" id="ProtNLM"/>
    </source>
</evidence>
<evidence type="ECO:0000256" key="3">
    <source>
        <dbReference type="SAM" id="SignalP"/>
    </source>
</evidence>
<evidence type="ECO:0000313" key="5">
    <source>
        <dbReference type="Proteomes" id="UP000032874"/>
    </source>
</evidence>
<dbReference type="STRING" id="55207.KP22_07405"/>
<accession>A0A093RXI6</accession>
<evidence type="ECO:0000313" key="4">
    <source>
        <dbReference type="EMBL" id="KFX07912.1"/>
    </source>
</evidence>
<dbReference type="NCBIfam" id="NF002967">
    <property type="entry name" value="PRK03641.1"/>
    <property type="match status" value="1"/>
</dbReference>